<sequence length="81" mass="9740">MHGNVWEWCADDWHDSYEEAPKVSQIWAKDIKNHEDDETKKLLRGGSWFSNDRYCRSAHRYSFNARIQDDNYGFRVVCVVR</sequence>
<dbReference type="InterPro" id="IPR051043">
    <property type="entry name" value="Sulfatase_Mod_Factor_Kinase"/>
</dbReference>
<dbReference type="InterPro" id="IPR016187">
    <property type="entry name" value="CTDL_fold"/>
</dbReference>
<dbReference type="EMBL" id="QBML01000025">
    <property type="protein sequence ID" value="PZO38150.1"/>
    <property type="molecule type" value="Genomic_DNA"/>
</dbReference>
<dbReference type="AlphaFoldDB" id="A0A2W4W1J2"/>
<reference evidence="2 3" key="1">
    <citation type="submission" date="2018-04" db="EMBL/GenBank/DDBJ databases">
        <authorList>
            <person name="Go L.Y."/>
            <person name="Mitchell J.A."/>
        </authorList>
    </citation>
    <scope>NUCLEOTIDE SEQUENCE [LARGE SCALE GENOMIC DNA]</scope>
    <source>
        <strain evidence="2">ULC066bin1</strain>
    </source>
</reference>
<proteinExistence type="predicted"/>
<feature type="domain" description="Sulfatase-modifying factor enzyme-like" evidence="1">
    <location>
        <begin position="1"/>
        <end position="77"/>
    </location>
</feature>
<evidence type="ECO:0000313" key="2">
    <source>
        <dbReference type="EMBL" id="PZO38150.1"/>
    </source>
</evidence>
<comment type="caution">
    <text evidence="2">The sequence shown here is derived from an EMBL/GenBank/DDBJ whole genome shotgun (WGS) entry which is preliminary data.</text>
</comment>
<dbReference type="Proteomes" id="UP000249467">
    <property type="component" value="Unassembled WGS sequence"/>
</dbReference>
<keyword evidence="2" id="KW-0723">Serine/threonine-protein kinase</keyword>
<dbReference type="GO" id="GO:0120147">
    <property type="term" value="F:formylglycine-generating oxidase activity"/>
    <property type="evidence" value="ECO:0007669"/>
    <property type="project" value="TreeGrafter"/>
</dbReference>
<dbReference type="PANTHER" id="PTHR23150">
    <property type="entry name" value="SULFATASE MODIFYING FACTOR 1, 2"/>
    <property type="match status" value="1"/>
</dbReference>
<dbReference type="InterPro" id="IPR005532">
    <property type="entry name" value="SUMF_dom"/>
</dbReference>
<accession>A0A2W4W1J2</accession>
<dbReference type="InterPro" id="IPR042095">
    <property type="entry name" value="SUMF_sf"/>
</dbReference>
<name>A0A2W4W1J2_9CYAN</name>
<organism evidence="2 3">
    <name type="scientific">Pseudanabaena frigida</name>
    <dbReference type="NCBI Taxonomy" id="945775"/>
    <lineage>
        <taxon>Bacteria</taxon>
        <taxon>Bacillati</taxon>
        <taxon>Cyanobacteriota</taxon>
        <taxon>Cyanophyceae</taxon>
        <taxon>Pseudanabaenales</taxon>
        <taxon>Pseudanabaenaceae</taxon>
        <taxon>Pseudanabaena</taxon>
    </lineage>
</organism>
<protein>
    <submittedName>
        <fullName evidence="2">Serine/threonine protein kinase</fullName>
    </submittedName>
</protein>
<dbReference type="Gene3D" id="3.90.1580.10">
    <property type="entry name" value="paralog of FGE (formylglycine-generating enzyme)"/>
    <property type="match status" value="1"/>
</dbReference>
<evidence type="ECO:0000259" key="1">
    <source>
        <dbReference type="Pfam" id="PF03781"/>
    </source>
</evidence>
<evidence type="ECO:0000313" key="3">
    <source>
        <dbReference type="Proteomes" id="UP000249467"/>
    </source>
</evidence>
<dbReference type="SUPFAM" id="SSF56436">
    <property type="entry name" value="C-type lectin-like"/>
    <property type="match status" value="1"/>
</dbReference>
<keyword evidence="2" id="KW-0418">Kinase</keyword>
<reference evidence="2 3" key="2">
    <citation type="submission" date="2018-06" db="EMBL/GenBank/DDBJ databases">
        <title>Metagenomic assembly of (sub)arctic Cyanobacteria and their associated microbiome from non-axenic cultures.</title>
        <authorList>
            <person name="Baurain D."/>
        </authorList>
    </citation>
    <scope>NUCLEOTIDE SEQUENCE [LARGE SCALE GENOMIC DNA]</scope>
    <source>
        <strain evidence="2">ULC066bin1</strain>
    </source>
</reference>
<keyword evidence="2" id="KW-0808">Transferase</keyword>
<gene>
    <name evidence="2" type="ORF">DCF19_16905</name>
</gene>
<dbReference type="PANTHER" id="PTHR23150:SF19">
    <property type="entry name" value="FORMYLGLYCINE-GENERATING ENZYME"/>
    <property type="match status" value="1"/>
</dbReference>
<dbReference type="Pfam" id="PF03781">
    <property type="entry name" value="FGE-sulfatase"/>
    <property type="match status" value="1"/>
</dbReference>
<dbReference type="GO" id="GO:0004674">
    <property type="term" value="F:protein serine/threonine kinase activity"/>
    <property type="evidence" value="ECO:0007669"/>
    <property type="project" value="UniProtKB-KW"/>
</dbReference>